<feature type="compositionally biased region" description="Low complexity" evidence="1">
    <location>
        <begin position="132"/>
        <end position="143"/>
    </location>
</feature>
<proteinExistence type="predicted"/>
<reference evidence="2" key="2">
    <citation type="submission" date="2020-11" db="EMBL/GenBank/DDBJ databases">
        <authorList>
            <consortium name="DOE Joint Genome Institute"/>
            <person name="Kuo A."/>
            <person name="Miyauchi S."/>
            <person name="Kiss E."/>
            <person name="Drula E."/>
            <person name="Kohler A."/>
            <person name="Sanchez-Garcia M."/>
            <person name="Andreopoulos B."/>
            <person name="Barry K.W."/>
            <person name="Bonito G."/>
            <person name="Buee M."/>
            <person name="Carver A."/>
            <person name="Chen C."/>
            <person name="Cichocki N."/>
            <person name="Clum A."/>
            <person name="Culley D."/>
            <person name="Crous P.W."/>
            <person name="Fauchery L."/>
            <person name="Girlanda M."/>
            <person name="Hayes R."/>
            <person name="Keri Z."/>
            <person name="Labutti K."/>
            <person name="Lipzen A."/>
            <person name="Lombard V."/>
            <person name="Magnuson J."/>
            <person name="Maillard F."/>
            <person name="Morin E."/>
            <person name="Murat C."/>
            <person name="Nolan M."/>
            <person name="Ohm R."/>
            <person name="Pangilinan J."/>
            <person name="Pereira M."/>
            <person name="Perotto S."/>
            <person name="Peter M."/>
            <person name="Riley R."/>
            <person name="Sitrit Y."/>
            <person name="Stielow B."/>
            <person name="Szollosi G."/>
            <person name="Zifcakova L."/>
            <person name="Stursova M."/>
            <person name="Spatafora J.W."/>
            <person name="Tedersoo L."/>
            <person name="Vaario L.-M."/>
            <person name="Yamada A."/>
            <person name="Yan M."/>
            <person name="Wang P."/>
            <person name="Xu J."/>
            <person name="Bruns T."/>
            <person name="Baldrian P."/>
            <person name="Vilgalys R."/>
            <person name="Henrissat B."/>
            <person name="Grigoriev I.V."/>
            <person name="Hibbett D."/>
            <person name="Nagy L.G."/>
            <person name="Martin F.M."/>
        </authorList>
    </citation>
    <scope>NUCLEOTIDE SEQUENCE</scope>
    <source>
        <strain evidence="2">UH-Tt-Lm1</strain>
    </source>
</reference>
<feature type="region of interest" description="Disordered" evidence="1">
    <location>
        <begin position="115"/>
        <end position="152"/>
    </location>
</feature>
<gene>
    <name evidence="2" type="ORF">BJ322DRAFT_1114884</name>
</gene>
<evidence type="ECO:0000256" key="1">
    <source>
        <dbReference type="SAM" id="MobiDB-lite"/>
    </source>
</evidence>
<sequence>MDHIKQDSAFSSHHLLFPSSQHLPPHSFSFSIPTIPRVSLPMPSICLGSSDEDVDCECVAFVPRKSRKSRCKECNHSLASHSDPPATQSHEHIAVAATQRDHNKYVDRLAKSLKASATHEKARKETLQGFRPTPSASSNAPSTKGKTTSRAVSSRVATQSKVKDSVAFGRIVFFPCGEQNLTRFTFPSINSTALEPWINAGLANEASKPGFSIRLSWGTKQMNAFLRLHFPTLFGYFDATTTGFQDIPDESDSTGLKRLSYQLPYILLKKNRKNYSLVDDTHPTADSYVDSMSSGKAKGVGFKAKTLYLVTRRRIPQEVIDEWFSPSQAPLIPVDSLKRRRSNSVSISSDSSDSPKDISTIDIDEDTEVDDVKVVEHPKKRAHRMPLKAQDTIVPETPEFIKGSSHDNHRDVNTLALRLQHSASFKNEIDNPAWLSDEESELWNF</sequence>
<protein>
    <submittedName>
        <fullName evidence="2">Uncharacterized protein</fullName>
    </submittedName>
</protein>
<comment type="caution">
    <text evidence="2">The sequence shown here is derived from an EMBL/GenBank/DDBJ whole genome shotgun (WGS) entry which is preliminary data.</text>
</comment>
<keyword evidence="3" id="KW-1185">Reference proteome</keyword>
<evidence type="ECO:0000313" key="3">
    <source>
        <dbReference type="Proteomes" id="UP000736335"/>
    </source>
</evidence>
<evidence type="ECO:0000313" key="2">
    <source>
        <dbReference type="EMBL" id="KAF9777655.1"/>
    </source>
</evidence>
<accession>A0A9P6H4Z2</accession>
<feature type="compositionally biased region" description="Basic and acidic residues" evidence="1">
    <location>
        <begin position="117"/>
        <end position="126"/>
    </location>
</feature>
<organism evidence="2 3">
    <name type="scientific">Thelephora terrestris</name>
    <dbReference type="NCBI Taxonomy" id="56493"/>
    <lineage>
        <taxon>Eukaryota</taxon>
        <taxon>Fungi</taxon>
        <taxon>Dikarya</taxon>
        <taxon>Basidiomycota</taxon>
        <taxon>Agaricomycotina</taxon>
        <taxon>Agaricomycetes</taxon>
        <taxon>Thelephorales</taxon>
        <taxon>Thelephoraceae</taxon>
        <taxon>Thelephora</taxon>
    </lineage>
</organism>
<dbReference type="OrthoDB" id="2682934at2759"/>
<reference evidence="2" key="1">
    <citation type="journal article" date="2020" name="Nat. Commun.">
        <title>Large-scale genome sequencing of mycorrhizal fungi provides insights into the early evolution of symbiotic traits.</title>
        <authorList>
            <person name="Miyauchi S."/>
            <person name="Kiss E."/>
            <person name="Kuo A."/>
            <person name="Drula E."/>
            <person name="Kohler A."/>
            <person name="Sanchez-Garcia M."/>
            <person name="Morin E."/>
            <person name="Andreopoulos B."/>
            <person name="Barry K.W."/>
            <person name="Bonito G."/>
            <person name="Buee M."/>
            <person name="Carver A."/>
            <person name="Chen C."/>
            <person name="Cichocki N."/>
            <person name="Clum A."/>
            <person name="Culley D."/>
            <person name="Crous P.W."/>
            <person name="Fauchery L."/>
            <person name="Girlanda M."/>
            <person name="Hayes R.D."/>
            <person name="Keri Z."/>
            <person name="LaButti K."/>
            <person name="Lipzen A."/>
            <person name="Lombard V."/>
            <person name="Magnuson J."/>
            <person name="Maillard F."/>
            <person name="Murat C."/>
            <person name="Nolan M."/>
            <person name="Ohm R.A."/>
            <person name="Pangilinan J."/>
            <person name="Pereira M.F."/>
            <person name="Perotto S."/>
            <person name="Peter M."/>
            <person name="Pfister S."/>
            <person name="Riley R."/>
            <person name="Sitrit Y."/>
            <person name="Stielow J.B."/>
            <person name="Szollosi G."/>
            <person name="Zifcakova L."/>
            <person name="Stursova M."/>
            <person name="Spatafora J.W."/>
            <person name="Tedersoo L."/>
            <person name="Vaario L.M."/>
            <person name="Yamada A."/>
            <person name="Yan M."/>
            <person name="Wang P."/>
            <person name="Xu J."/>
            <person name="Bruns T."/>
            <person name="Baldrian P."/>
            <person name="Vilgalys R."/>
            <person name="Dunand C."/>
            <person name="Henrissat B."/>
            <person name="Grigoriev I.V."/>
            <person name="Hibbett D."/>
            <person name="Nagy L.G."/>
            <person name="Martin F.M."/>
        </authorList>
    </citation>
    <scope>NUCLEOTIDE SEQUENCE</scope>
    <source>
        <strain evidence="2">UH-Tt-Lm1</strain>
    </source>
</reference>
<dbReference type="EMBL" id="WIUZ02000030">
    <property type="protein sequence ID" value="KAF9777655.1"/>
    <property type="molecule type" value="Genomic_DNA"/>
</dbReference>
<name>A0A9P6H4Z2_9AGAM</name>
<dbReference type="AlphaFoldDB" id="A0A9P6H4Z2"/>
<dbReference type="Proteomes" id="UP000736335">
    <property type="component" value="Unassembled WGS sequence"/>
</dbReference>